<accession>A0A401RK26</accession>
<comment type="caution">
    <text evidence="1">The sequence shown here is derived from an EMBL/GenBank/DDBJ whole genome shotgun (WGS) entry which is preliminary data.</text>
</comment>
<evidence type="ECO:0000313" key="2">
    <source>
        <dbReference type="Proteomes" id="UP000287033"/>
    </source>
</evidence>
<dbReference type="Proteomes" id="UP000287033">
    <property type="component" value="Unassembled WGS sequence"/>
</dbReference>
<evidence type="ECO:0000313" key="1">
    <source>
        <dbReference type="EMBL" id="GCC18512.1"/>
    </source>
</evidence>
<keyword evidence="2" id="KW-1185">Reference proteome</keyword>
<protein>
    <submittedName>
        <fullName evidence="1">Uncharacterized protein</fullName>
    </submittedName>
</protein>
<dbReference type="AlphaFoldDB" id="A0A401RK26"/>
<sequence>MPRSMLKSTLPFIQMIFLNCEREFVRMTSLKTEPAEFEPAERSPNGFLIHHLHHAAMTTPAQRCLSMSYVIESSILKSQDLAFPGTPVFAVTLSCFRKDEDTGLPGKAKY</sequence>
<reference evidence="1 2" key="1">
    <citation type="journal article" date="2018" name="Nat. Ecol. Evol.">
        <title>Shark genomes provide insights into elasmobranch evolution and the origin of vertebrates.</title>
        <authorList>
            <person name="Hara Y"/>
            <person name="Yamaguchi K"/>
            <person name="Onimaru K"/>
            <person name="Kadota M"/>
            <person name="Koyanagi M"/>
            <person name="Keeley SD"/>
            <person name="Tatsumi K"/>
            <person name="Tanaka K"/>
            <person name="Motone F"/>
            <person name="Kageyama Y"/>
            <person name="Nozu R"/>
            <person name="Adachi N"/>
            <person name="Nishimura O"/>
            <person name="Nakagawa R"/>
            <person name="Tanegashima C"/>
            <person name="Kiyatake I"/>
            <person name="Matsumoto R"/>
            <person name="Murakumo K"/>
            <person name="Nishida K"/>
            <person name="Terakita A"/>
            <person name="Kuratani S"/>
            <person name="Sato K"/>
            <person name="Hyodo S Kuraku.S."/>
        </authorList>
    </citation>
    <scope>NUCLEOTIDE SEQUENCE [LARGE SCALE GENOMIC DNA]</scope>
</reference>
<proteinExistence type="predicted"/>
<dbReference type="EMBL" id="BEZZ01002977">
    <property type="protein sequence ID" value="GCC18512.1"/>
    <property type="molecule type" value="Genomic_DNA"/>
</dbReference>
<name>A0A401RK26_CHIPU</name>
<gene>
    <name evidence="1" type="ORF">chiPu_0020821</name>
</gene>
<organism evidence="1 2">
    <name type="scientific">Chiloscyllium punctatum</name>
    <name type="common">Brownbanded bambooshark</name>
    <name type="synonym">Hemiscyllium punctatum</name>
    <dbReference type="NCBI Taxonomy" id="137246"/>
    <lineage>
        <taxon>Eukaryota</taxon>
        <taxon>Metazoa</taxon>
        <taxon>Chordata</taxon>
        <taxon>Craniata</taxon>
        <taxon>Vertebrata</taxon>
        <taxon>Chondrichthyes</taxon>
        <taxon>Elasmobranchii</taxon>
        <taxon>Galeomorphii</taxon>
        <taxon>Galeoidea</taxon>
        <taxon>Orectolobiformes</taxon>
        <taxon>Hemiscylliidae</taxon>
        <taxon>Chiloscyllium</taxon>
    </lineage>
</organism>